<dbReference type="PANTHER" id="PTHR13887:SF55">
    <property type="entry name" value="SLR0313 PROTEIN"/>
    <property type="match status" value="1"/>
</dbReference>
<dbReference type="Pfam" id="PF13462">
    <property type="entry name" value="Thioredoxin_4"/>
    <property type="match status" value="1"/>
</dbReference>
<organism evidence="3 4">
    <name type="scientific">Flavihumibacter solisilvae</name>
    <dbReference type="NCBI Taxonomy" id="1349421"/>
    <lineage>
        <taxon>Bacteria</taxon>
        <taxon>Pseudomonadati</taxon>
        <taxon>Bacteroidota</taxon>
        <taxon>Chitinophagia</taxon>
        <taxon>Chitinophagales</taxon>
        <taxon>Chitinophagaceae</taxon>
        <taxon>Flavihumibacter</taxon>
    </lineage>
</organism>
<name>A0A0C1L6M2_9BACT</name>
<dbReference type="InterPro" id="IPR012336">
    <property type="entry name" value="Thioredoxin-like_fold"/>
</dbReference>
<feature type="domain" description="Thioredoxin" evidence="2">
    <location>
        <begin position="1"/>
        <end position="173"/>
    </location>
</feature>
<protein>
    <submittedName>
        <fullName evidence="3">DSBA oxidoreductase</fullName>
    </submittedName>
</protein>
<sequence>MPLAIPVSNLDHTWGNSKAAIELVEYGDFQCPHCGRAYPLVKELKYTFKDSIKLVFRHFPLTRVHPQAMAAAVAAEAAAVQDKFWEMHDMLFDNQAYLNIESLLSYAETIGLDIAKFTDDLQDSSLHDKVENDFMGGMRSGVNGTPTFFVNGERYEGSWEGDNLARYIEEQFGVKQ</sequence>
<proteinExistence type="inferred from homology"/>
<dbReference type="RefSeq" id="WP_039137415.1">
    <property type="nucleotide sequence ID" value="NZ_JSVC01000004.1"/>
</dbReference>
<keyword evidence="4" id="KW-1185">Reference proteome</keyword>
<evidence type="ECO:0000256" key="1">
    <source>
        <dbReference type="ARBA" id="ARBA00005791"/>
    </source>
</evidence>
<dbReference type="EMBL" id="JSVC01000004">
    <property type="protein sequence ID" value="KIC95787.1"/>
    <property type="molecule type" value="Genomic_DNA"/>
</dbReference>
<dbReference type="PROSITE" id="PS51352">
    <property type="entry name" value="THIOREDOXIN_2"/>
    <property type="match status" value="1"/>
</dbReference>
<dbReference type="OrthoDB" id="117402at2"/>
<comment type="similarity">
    <text evidence="1">Belongs to the thioredoxin family. DsbA subfamily.</text>
</comment>
<comment type="caution">
    <text evidence="3">The sequence shown here is derived from an EMBL/GenBank/DDBJ whole genome shotgun (WGS) entry which is preliminary data.</text>
</comment>
<evidence type="ECO:0000259" key="2">
    <source>
        <dbReference type="PROSITE" id="PS51352"/>
    </source>
</evidence>
<dbReference type="InterPro" id="IPR013766">
    <property type="entry name" value="Thioredoxin_domain"/>
</dbReference>
<reference evidence="3 4" key="1">
    <citation type="submission" date="2014-11" db="EMBL/GenBank/DDBJ databases">
        <title>Genome sequence of Flavihumibacter solisilvae 3-3.</title>
        <authorList>
            <person name="Zhou G."/>
            <person name="Li M."/>
            <person name="Wang G."/>
        </authorList>
    </citation>
    <scope>NUCLEOTIDE SEQUENCE [LARGE SCALE GENOMIC DNA]</scope>
    <source>
        <strain evidence="3 4">3-3</strain>
    </source>
</reference>
<gene>
    <name evidence="3" type="ORF">OI18_03875</name>
</gene>
<dbReference type="STRING" id="1349421.OI18_03875"/>
<dbReference type="Proteomes" id="UP000031408">
    <property type="component" value="Unassembled WGS sequence"/>
</dbReference>
<dbReference type="AlphaFoldDB" id="A0A0C1L6M2"/>
<dbReference type="PANTHER" id="PTHR13887">
    <property type="entry name" value="GLUTATHIONE S-TRANSFERASE KAPPA"/>
    <property type="match status" value="1"/>
</dbReference>
<evidence type="ECO:0000313" key="4">
    <source>
        <dbReference type="Proteomes" id="UP000031408"/>
    </source>
</evidence>
<dbReference type="SUPFAM" id="SSF52833">
    <property type="entry name" value="Thioredoxin-like"/>
    <property type="match status" value="1"/>
</dbReference>
<accession>A0A0C1L6M2</accession>
<evidence type="ECO:0000313" key="3">
    <source>
        <dbReference type="EMBL" id="KIC95787.1"/>
    </source>
</evidence>
<dbReference type="InterPro" id="IPR036249">
    <property type="entry name" value="Thioredoxin-like_sf"/>
</dbReference>
<dbReference type="Gene3D" id="3.40.30.10">
    <property type="entry name" value="Glutaredoxin"/>
    <property type="match status" value="1"/>
</dbReference>